<evidence type="ECO:0000259" key="4">
    <source>
        <dbReference type="Pfam" id="PF00294"/>
    </source>
</evidence>
<proteinExistence type="inferred from homology"/>
<dbReference type="Gene3D" id="3.40.1190.20">
    <property type="match status" value="1"/>
</dbReference>
<comment type="similarity">
    <text evidence="1">Belongs to the carbohydrate kinase PfkB family.</text>
</comment>
<name>A0A5B9DEQ6_9ARCH</name>
<dbReference type="GeneID" id="41331295"/>
<dbReference type="InterPro" id="IPR011611">
    <property type="entry name" value="PfkB_dom"/>
</dbReference>
<dbReference type="PANTHER" id="PTHR43320:SF2">
    <property type="entry name" value="2-DEHYDRO-3-DEOXYGLUCONOKINASE_2-DEHYDRO-3-DEOXYGALACTONOKINASE"/>
    <property type="match status" value="1"/>
</dbReference>
<reference evidence="5 6" key="1">
    <citation type="journal article" date="2020" name="Nature">
        <title>Isolation of an archaeon at the prokaryote-eukaryote interface.</title>
        <authorList>
            <person name="Imachi H."/>
            <person name="Nobu M.K."/>
            <person name="Nakahara N."/>
            <person name="Morono Y."/>
            <person name="Ogawara M."/>
            <person name="Takaki Y."/>
            <person name="Takano Y."/>
            <person name="Uematsu K."/>
            <person name="Ikuta T."/>
            <person name="Ito M."/>
            <person name="Matsui Y."/>
            <person name="Miyazaki M."/>
            <person name="Murata K."/>
            <person name="Saito Y."/>
            <person name="Sakai S."/>
            <person name="Song C."/>
            <person name="Tasumi E."/>
            <person name="Yamanaka Y."/>
            <person name="Yamaguchi T."/>
            <person name="Kamagata Y."/>
            <person name="Tamaki H."/>
            <person name="Takai K."/>
        </authorList>
    </citation>
    <scope>NUCLEOTIDE SEQUENCE [LARGE SCALE GENOMIC DNA]</scope>
    <source>
        <strain evidence="5 6">MK-D1</strain>
    </source>
</reference>
<protein>
    <submittedName>
        <fullName evidence="5">PfkB family carbohydrate kinase</fullName>
    </submittedName>
</protein>
<keyword evidence="6" id="KW-1185">Reference proteome</keyword>
<evidence type="ECO:0000256" key="2">
    <source>
        <dbReference type="ARBA" id="ARBA00022679"/>
    </source>
</evidence>
<keyword evidence="3 5" id="KW-0418">Kinase</keyword>
<dbReference type="GO" id="GO:0016301">
    <property type="term" value="F:kinase activity"/>
    <property type="evidence" value="ECO:0007669"/>
    <property type="project" value="UniProtKB-KW"/>
</dbReference>
<keyword evidence="2" id="KW-0808">Transferase</keyword>
<feature type="domain" description="Carbohydrate kinase PfkB" evidence="4">
    <location>
        <begin position="4"/>
        <end position="324"/>
    </location>
</feature>
<dbReference type="Proteomes" id="UP000321408">
    <property type="component" value="Chromosome"/>
</dbReference>
<evidence type="ECO:0000256" key="1">
    <source>
        <dbReference type="ARBA" id="ARBA00010688"/>
    </source>
</evidence>
<dbReference type="OrthoDB" id="96179at2157"/>
<dbReference type="InterPro" id="IPR052700">
    <property type="entry name" value="Carb_kinase_PfkB-like"/>
</dbReference>
<accession>A0A5B9DEQ6</accession>
<dbReference type="Pfam" id="PF00294">
    <property type="entry name" value="PfkB"/>
    <property type="match status" value="1"/>
</dbReference>
<dbReference type="KEGG" id="psyt:DSAG12_03328"/>
<organism evidence="5 6">
    <name type="scientific">Promethearchaeum syntrophicum</name>
    <dbReference type="NCBI Taxonomy" id="2594042"/>
    <lineage>
        <taxon>Archaea</taxon>
        <taxon>Promethearchaeati</taxon>
        <taxon>Promethearchaeota</taxon>
        <taxon>Promethearchaeia</taxon>
        <taxon>Promethearchaeales</taxon>
        <taxon>Promethearchaeaceae</taxon>
        <taxon>Promethearchaeum</taxon>
    </lineage>
</organism>
<dbReference type="PANTHER" id="PTHR43320">
    <property type="entry name" value="SUGAR KINASE"/>
    <property type="match status" value="1"/>
</dbReference>
<gene>
    <name evidence="5" type="ORF">DSAG12_03328</name>
</gene>
<dbReference type="InterPro" id="IPR029056">
    <property type="entry name" value="Ribokinase-like"/>
</dbReference>
<dbReference type="AlphaFoldDB" id="A0A5B9DEQ6"/>
<reference evidence="5 6" key="2">
    <citation type="journal article" date="2024" name="Int. J. Syst. Evol. Microbiol.">
        <title>Promethearchaeum syntrophicum gen. nov., sp. nov., an anaerobic, obligately syntrophic archaeon, the first isolate of the lineage 'Asgard' archaea, and proposal of the new archaeal phylum Promethearchaeota phyl. nov. and kingdom Promethearchaeati regn. nov.</title>
        <authorList>
            <person name="Imachi H."/>
            <person name="Nobu M.K."/>
            <person name="Kato S."/>
            <person name="Takaki Y."/>
            <person name="Miyazaki M."/>
            <person name="Miyata M."/>
            <person name="Ogawara M."/>
            <person name="Saito Y."/>
            <person name="Sakai S."/>
            <person name="Tahara Y.O."/>
            <person name="Takano Y."/>
            <person name="Tasumi E."/>
            <person name="Uematsu K."/>
            <person name="Yoshimura T."/>
            <person name="Itoh T."/>
            <person name="Ohkuma M."/>
            <person name="Takai K."/>
        </authorList>
    </citation>
    <scope>NUCLEOTIDE SEQUENCE [LARGE SCALE GENOMIC DNA]</scope>
    <source>
        <strain evidence="5 6">MK-D1</strain>
    </source>
</reference>
<dbReference type="EMBL" id="CP042905">
    <property type="protein sequence ID" value="QEE17491.1"/>
    <property type="molecule type" value="Genomic_DNA"/>
</dbReference>
<sequence>MRNYVVTLGEIMLRLKSPNFERLLQNPVLKASFGGSESNVAISLANFGIPSRFVSALPNNQLGLAVIRFLKSMNVDTSYIQMQGTRLGTYYLETGSGPRPSKVIYDRSNSSISQAKTEDFDWDLIFKDVKWFHISGITPALSQKSADISLSAIKFARNLGINISCDLNYRKNLWNYGKPAKEVMGKIVPLIDIIIANEEDLQKSLGIEEDQIIGTENLDPQKYEKMLKKVSEQFPNIKIIATTLRESFSADHNDWSALCYEKATNTTFFSRKYALKNIVDRVGAGDAFAGGFIYGIYSKLDIQGALEFAVAASTLKHTIPGDINRVSIKEVKNFLEGESSGRVQR</sequence>
<dbReference type="CDD" id="cd01166">
    <property type="entry name" value="KdgK"/>
    <property type="match status" value="1"/>
</dbReference>
<evidence type="ECO:0000256" key="3">
    <source>
        <dbReference type="ARBA" id="ARBA00022777"/>
    </source>
</evidence>
<dbReference type="SUPFAM" id="SSF53613">
    <property type="entry name" value="Ribokinase-like"/>
    <property type="match status" value="1"/>
</dbReference>
<dbReference type="RefSeq" id="WP_147664383.1">
    <property type="nucleotide sequence ID" value="NZ_CP042905.2"/>
</dbReference>
<evidence type="ECO:0000313" key="6">
    <source>
        <dbReference type="Proteomes" id="UP000321408"/>
    </source>
</evidence>
<evidence type="ECO:0000313" key="5">
    <source>
        <dbReference type="EMBL" id="QEE17491.1"/>
    </source>
</evidence>